<feature type="compositionally biased region" description="Basic and acidic residues" evidence="1">
    <location>
        <begin position="81"/>
        <end position="90"/>
    </location>
</feature>
<dbReference type="EMBL" id="JAINUF010000013">
    <property type="protein sequence ID" value="KAJ8343256.1"/>
    <property type="molecule type" value="Genomic_DNA"/>
</dbReference>
<comment type="caution">
    <text evidence="2">The sequence shown here is derived from an EMBL/GenBank/DDBJ whole genome shotgun (WGS) entry which is preliminary data.</text>
</comment>
<feature type="region of interest" description="Disordered" evidence="1">
    <location>
        <begin position="21"/>
        <end position="46"/>
    </location>
</feature>
<name>A0A9Q1IJU4_SYNKA</name>
<organism evidence="2 3">
    <name type="scientific">Synaphobranchus kaupii</name>
    <name type="common">Kaup's arrowtooth eel</name>
    <dbReference type="NCBI Taxonomy" id="118154"/>
    <lineage>
        <taxon>Eukaryota</taxon>
        <taxon>Metazoa</taxon>
        <taxon>Chordata</taxon>
        <taxon>Craniata</taxon>
        <taxon>Vertebrata</taxon>
        <taxon>Euteleostomi</taxon>
        <taxon>Actinopterygii</taxon>
        <taxon>Neopterygii</taxon>
        <taxon>Teleostei</taxon>
        <taxon>Anguilliformes</taxon>
        <taxon>Synaphobranchidae</taxon>
        <taxon>Synaphobranchus</taxon>
    </lineage>
</organism>
<feature type="region of interest" description="Disordered" evidence="1">
    <location>
        <begin position="126"/>
        <end position="162"/>
    </location>
</feature>
<reference evidence="2" key="1">
    <citation type="journal article" date="2023" name="Science">
        <title>Genome structures resolve the early diversification of teleost fishes.</title>
        <authorList>
            <person name="Parey E."/>
            <person name="Louis A."/>
            <person name="Montfort J."/>
            <person name="Bouchez O."/>
            <person name="Roques C."/>
            <person name="Iampietro C."/>
            <person name="Lluch J."/>
            <person name="Castinel A."/>
            <person name="Donnadieu C."/>
            <person name="Desvignes T."/>
            <person name="Floi Bucao C."/>
            <person name="Jouanno E."/>
            <person name="Wen M."/>
            <person name="Mejri S."/>
            <person name="Dirks R."/>
            <person name="Jansen H."/>
            <person name="Henkel C."/>
            <person name="Chen W.J."/>
            <person name="Zahm M."/>
            <person name="Cabau C."/>
            <person name="Klopp C."/>
            <person name="Thompson A.W."/>
            <person name="Robinson-Rechavi M."/>
            <person name="Braasch I."/>
            <person name="Lecointre G."/>
            <person name="Bobe J."/>
            <person name="Postlethwait J.H."/>
            <person name="Berthelot C."/>
            <person name="Roest Crollius H."/>
            <person name="Guiguen Y."/>
        </authorList>
    </citation>
    <scope>NUCLEOTIDE SEQUENCE</scope>
    <source>
        <strain evidence="2">WJC10195</strain>
    </source>
</reference>
<evidence type="ECO:0000313" key="2">
    <source>
        <dbReference type="EMBL" id="KAJ8343256.1"/>
    </source>
</evidence>
<feature type="compositionally biased region" description="Polar residues" evidence="1">
    <location>
        <begin position="58"/>
        <end position="72"/>
    </location>
</feature>
<protein>
    <submittedName>
        <fullName evidence="2">Uncharacterized protein</fullName>
    </submittedName>
</protein>
<sequence length="162" mass="17743">MQSACDSPARLKSDLSSLVAGQVGGACPRSNTGLVEKSTQPPPNQRHTCDAIFTSLKDQQSNQLQRHSTQPDVATAAKEGGVSRDVRGRGSDWLAPHSGGSGDKNRTHGLAVSQLLWWQALEDPLVSRDAERETKRKTKQVRTEDLLQNRQTCSVRKTSKLR</sequence>
<keyword evidence="3" id="KW-1185">Reference proteome</keyword>
<evidence type="ECO:0000313" key="3">
    <source>
        <dbReference type="Proteomes" id="UP001152622"/>
    </source>
</evidence>
<feature type="region of interest" description="Disordered" evidence="1">
    <location>
        <begin position="58"/>
        <end position="107"/>
    </location>
</feature>
<feature type="compositionally biased region" description="Polar residues" evidence="1">
    <location>
        <begin position="29"/>
        <end position="39"/>
    </location>
</feature>
<proteinExistence type="predicted"/>
<dbReference type="AlphaFoldDB" id="A0A9Q1IJU4"/>
<evidence type="ECO:0000256" key="1">
    <source>
        <dbReference type="SAM" id="MobiDB-lite"/>
    </source>
</evidence>
<dbReference type="Proteomes" id="UP001152622">
    <property type="component" value="Chromosome 13"/>
</dbReference>
<accession>A0A9Q1IJU4</accession>
<gene>
    <name evidence="2" type="ORF">SKAU_G00305850</name>
</gene>